<evidence type="ECO:0000256" key="1">
    <source>
        <dbReference type="SAM" id="MobiDB-lite"/>
    </source>
</evidence>
<gene>
    <name evidence="5" type="ORF">FHS16_002664</name>
</gene>
<evidence type="ECO:0000256" key="2">
    <source>
        <dbReference type="SAM" id="Phobius"/>
    </source>
</evidence>
<feature type="compositionally biased region" description="Polar residues" evidence="1">
    <location>
        <begin position="393"/>
        <end position="414"/>
    </location>
</feature>
<protein>
    <recommendedName>
        <fullName evidence="7">Adhesin domain-containing protein</fullName>
    </recommendedName>
</protein>
<dbReference type="Pfam" id="PF13349">
    <property type="entry name" value="DUF4097"/>
    <property type="match status" value="1"/>
</dbReference>
<accession>A0A7W5C9G0</accession>
<evidence type="ECO:0000313" key="6">
    <source>
        <dbReference type="Proteomes" id="UP000518605"/>
    </source>
</evidence>
<organism evidence="5 6">
    <name type="scientific">Paenibacillus endophyticus</name>
    <dbReference type="NCBI Taxonomy" id="1294268"/>
    <lineage>
        <taxon>Bacteria</taxon>
        <taxon>Bacillati</taxon>
        <taxon>Bacillota</taxon>
        <taxon>Bacilli</taxon>
        <taxon>Bacillales</taxon>
        <taxon>Paenibacillaceae</taxon>
        <taxon>Paenibacillus</taxon>
    </lineage>
</organism>
<keyword evidence="2" id="KW-1133">Transmembrane helix</keyword>
<sequence>MGQLGIKRMKNRLLTVLFAFAMPGAGHMYTGQHPKGLLLIAAFWLDLTAIVRLADSDGGRHLLLIVYLGIMLPVFYFISVFDSLQSADAAHHKPATFNAVHGSLLLAAGIVMLVLVKPPQAIMPWMNELAELCVGPIIMASSIILLLRSRKGSVLMFKLGRFTAAVLILVVGVLLLLDQLNGRNDISLLGQWWPVIFIILGLEIILYSWKFKGVEKKLRLDVAGGMIALVITFTAYAVTQYADIPFRWLDQFNVDLNGAADYGEEKGFRYDKAIIKVPLDEAVSLIRIANPNGQVTVRTGDVQEIEVVTAVWVDVIEKSEADAIAEQSTVKVNPGKEVTLEAKGESYGANGSRKPRMNMLITVPMSLSDQVKVEEEPTPTPKPSATDGLAISPSPTETDTTDGAGTPASPTATNIEEVEQSPDVTEEPKPALNLQIEADNGSVEIMKLLLPGGLDIRSNSGMVTVSNIVGAVSVKGNNSGITVNGITGDSILETKNGTITAANIKGKLYANTLNGSLEIKEIEGNIEAETKNGKIKMDGAGSSVKADTLNGSIELNSSAVGGDWDLDSSVGEVKLAMPADGHFRMYGSVTFGNITTELPLEVSKKTIRGTIGEGTYRIQINATNSIAIRQFGLSQ</sequence>
<dbReference type="PANTHER" id="PTHR34094">
    <property type="match status" value="1"/>
</dbReference>
<dbReference type="RefSeq" id="WP_183562687.1">
    <property type="nucleotide sequence ID" value="NZ_CBCSLB010000005.1"/>
</dbReference>
<dbReference type="PANTHER" id="PTHR34094:SF1">
    <property type="entry name" value="PROTEIN FAM185A"/>
    <property type="match status" value="1"/>
</dbReference>
<dbReference type="InterPro" id="IPR043726">
    <property type="entry name" value="LiaI-LiaF-like_TM1"/>
</dbReference>
<dbReference type="InterPro" id="IPR025164">
    <property type="entry name" value="Toastrack_DUF4097"/>
</dbReference>
<feature type="transmembrane region" description="Helical" evidence="2">
    <location>
        <begin position="128"/>
        <end position="147"/>
    </location>
</feature>
<proteinExistence type="predicted"/>
<reference evidence="5 6" key="1">
    <citation type="submission" date="2020-08" db="EMBL/GenBank/DDBJ databases">
        <title>Genomic Encyclopedia of Type Strains, Phase III (KMG-III): the genomes of soil and plant-associated and newly described type strains.</title>
        <authorList>
            <person name="Whitman W."/>
        </authorList>
    </citation>
    <scope>NUCLEOTIDE SEQUENCE [LARGE SCALE GENOMIC DNA]</scope>
    <source>
        <strain evidence="5 6">CECT 8234</strain>
    </source>
</reference>
<feature type="region of interest" description="Disordered" evidence="1">
    <location>
        <begin position="370"/>
        <end position="428"/>
    </location>
</feature>
<keyword evidence="2" id="KW-0812">Transmembrane</keyword>
<feature type="transmembrane region" description="Helical" evidence="2">
    <location>
        <begin position="159"/>
        <end position="177"/>
    </location>
</feature>
<evidence type="ECO:0000259" key="4">
    <source>
        <dbReference type="Pfam" id="PF18917"/>
    </source>
</evidence>
<feature type="transmembrane region" description="Helical" evidence="2">
    <location>
        <begin position="99"/>
        <end position="116"/>
    </location>
</feature>
<dbReference type="EMBL" id="JACHXW010000006">
    <property type="protein sequence ID" value="MBB3152614.1"/>
    <property type="molecule type" value="Genomic_DNA"/>
</dbReference>
<feature type="transmembrane region" description="Helical" evidence="2">
    <location>
        <begin position="222"/>
        <end position="239"/>
    </location>
</feature>
<feature type="transmembrane region" description="Helical" evidence="2">
    <location>
        <begin position="189"/>
        <end position="210"/>
    </location>
</feature>
<feature type="transmembrane region" description="Helical" evidence="2">
    <location>
        <begin position="61"/>
        <end position="79"/>
    </location>
</feature>
<evidence type="ECO:0000313" key="5">
    <source>
        <dbReference type="EMBL" id="MBB3152614.1"/>
    </source>
</evidence>
<comment type="caution">
    <text evidence="5">The sequence shown here is derived from an EMBL/GenBank/DDBJ whole genome shotgun (WGS) entry which is preliminary data.</text>
</comment>
<feature type="domain" description="LiaI-LiaF-like transmembrane region" evidence="4">
    <location>
        <begin position="163"/>
        <end position="205"/>
    </location>
</feature>
<dbReference type="Proteomes" id="UP000518605">
    <property type="component" value="Unassembled WGS sequence"/>
</dbReference>
<evidence type="ECO:0000259" key="3">
    <source>
        <dbReference type="Pfam" id="PF13349"/>
    </source>
</evidence>
<evidence type="ECO:0008006" key="7">
    <source>
        <dbReference type="Google" id="ProtNLM"/>
    </source>
</evidence>
<keyword evidence="2" id="KW-0472">Membrane</keyword>
<name>A0A7W5C9G0_9BACL</name>
<dbReference type="AlphaFoldDB" id="A0A7W5C9G0"/>
<keyword evidence="6" id="KW-1185">Reference proteome</keyword>
<dbReference type="Pfam" id="PF18917">
    <property type="entry name" value="LiaI-LiaF-like_TM1"/>
    <property type="match status" value="1"/>
</dbReference>
<feature type="domain" description="DUF4097" evidence="3">
    <location>
        <begin position="474"/>
        <end position="623"/>
    </location>
</feature>